<dbReference type="EMBL" id="CM007894">
    <property type="protein sequence ID" value="OTG24568.1"/>
    <property type="molecule type" value="Genomic_DNA"/>
</dbReference>
<name>A0A251UMJ4_HELAN</name>
<keyword evidence="3" id="KW-1185">Reference proteome</keyword>
<feature type="transmembrane region" description="Helical" evidence="1">
    <location>
        <begin position="33"/>
        <end position="51"/>
    </location>
</feature>
<organism evidence="2 3">
    <name type="scientific">Helianthus annuus</name>
    <name type="common">Common sunflower</name>
    <dbReference type="NCBI Taxonomy" id="4232"/>
    <lineage>
        <taxon>Eukaryota</taxon>
        <taxon>Viridiplantae</taxon>
        <taxon>Streptophyta</taxon>
        <taxon>Embryophyta</taxon>
        <taxon>Tracheophyta</taxon>
        <taxon>Spermatophyta</taxon>
        <taxon>Magnoliopsida</taxon>
        <taxon>eudicotyledons</taxon>
        <taxon>Gunneridae</taxon>
        <taxon>Pentapetalae</taxon>
        <taxon>asterids</taxon>
        <taxon>campanulids</taxon>
        <taxon>Asterales</taxon>
        <taxon>Asteraceae</taxon>
        <taxon>Asteroideae</taxon>
        <taxon>Heliantheae alliance</taxon>
        <taxon>Heliantheae</taxon>
        <taxon>Helianthus</taxon>
    </lineage>
</organism>
<dbReference type="InParanoid" id="A0A251UMJ4"/>
<protein>
    <submittedName>
        <fullName evidence="2">Uncharacterized protein</fullName>
    </submittedName>
</protein>
<accession>A0A251UMJ4</accession>
<evidence type="ECO:0000256" key="1">
    <source>
        <dbReference type="SAM" id="Phobius"/>
    </source>
</evidence>
<evidence type="ECO:0000313" key="3">
    <source>
        <dbReference type="Proteomes" id="UP000215914"/>
    </source>
</evidence>
<keyword evidence="1" id="KW-0472">Membrane</keyword>
<proteinExistence type="predicted"/>
<dbReference type="AlphaFoldDB" id="A0A251UMJ4"/>
<gene>
    <name evidence="2" type="ORF">HannXRQ_Chr05g0138151</name>
</gene>
<sequence length="65" mass="7401">MARYDRIYAEQVGNFITAEYVDLEILWDRANDAINTIILVFSCSLVLRYLALEDFENGGTLSVVP</sequence>
<evidence type="ECO:0000313" key="2">
    <source>
        <dbReference type="EMBL" id="OTG24568.1"/>
    </source>
</evidence>
<keyword evidence="1" id="KW-1133">Transmembrane helix</keyword>
<keyword evidence="1" id="KW-0812">Transmembrane</keyword>
<reference evidence="3" key="1">
    <citation type="journal article" date="2017" name="Nature">
        <title>The sunflower genome provides insights into oil metabolism, flowering and Asterid evolution.</title>
        <authorList>
            <person name="Badouin H."/>
            <person name="Gouzy J."/>
            <person name="Grassa C.J."/>
            <person name="Murat F."/>
            <person name="Staton S.E."/>
            <person name="Cottret L."/>
            <person name="Lelandais-Briere C."/>
            <person name="Owens G.L."/>
            <person name="Carrere S."/>
            <person name="Mayjonade B."/>
            <person name="Legrand L."/>
            <person name="Gill N."/>
            <person name="Kane N.C."/>
            <person name="Bowers J.E."/>
            <person name="Hubner S."/>
            <person name="Bellec A."/>
            <person name="Berard A."/>
            <person name="Berges H."/>
            <person name="Blanchet N."/>
            <person name="Boniface M.C."/>
            <person name="Brunel D."/>
            <person name="Catrice O."/>
            <person name="Chaidir N."/>
            <person name="Claudel C."/>
            <person name="Donnadieu C."/>
            <person name="Faraut T."/>
            <person name="Fievet G."/>
            <person name="Helmstetter N."/>
            <person name="King M."/>
            <person name="Knapp S.J."/>
            <person name="Lai Z."/>
            <person name="Le Paslier M.C."/>
            <person name="Lippi Y."/>
            <person name="Lorenzon L."/>
            <person name="Mandel J.R."/>
            <person name="Marage G."/>
            <person name="Marchand G."/>
            <person name="Marquand E."/>
            <person name="Bret-Mestries E."/>
            <person name="Morien E."/>
            <person name="Nambeesan S."/>
            <person name="Nguyen T."/>
            <person name="Pegot-Espagnet P."/>
            <person name="Pouilly N."/>
            <person name="Raftis F."/>
            <person name="Sallet E."/>
            <person name="Schiex T."/>
            <person name="Thomas J."/>
            <person name="Vandecasteele C."/>
            <person name="Vares D."/>
            <person name="Vear F."/>
            <person name="Vautrin S."/>
            <person name="Crespi M."/>
            <person name="Mangin B."/>
            <person name="Burke J.M."/>
            <person name="Salse J."/>
            <person name="Munos S."/>
            <person name="Vincourt P."/>
            <person name="Rieseberg L.H."/>
            <person name="Langlade N.B."/>
        </authorList>
    </citation>
    <scope>NUCLEOTIDE SEQUENCE [LARGE SCALE GENOMIC DNA]</scope>
    <source>
        <strain evidence="3">cv. SF193</strain>
    </source>
</reference>
<dbReference type="Proteomes" id="UP000215914">
    <property type="component" value="Chromosome 5"/>
</dbReference>